<comment type="caution">
    <text evidence="1">The sequence shown here is derived from an EMBL/GenBank/DDBJ whole genome shotgun (WGS) entry which is preliminary data.</text>
</comment>
<dbReference type="Proteomes" id="UP000664073">
    <property type="component" value="Unassembled WGS sequence"/>
</dbReference>
<sequence length="220" mass="23972">MADFSIKIDSKAVQKQLSDMSRQIPFALATAVNDLAFRVMRAENEEMVDLFASPRPFTQKATQVEKRASKTDLLAVVSLRPAQERYLLPYETGGEHAVIGNGGKLLVPVDGPVDRYGQIPKGMLAKLLARPDVFAGTVKGIAGIWQRSAKGGRRDGSRGTKGALNKLGSKRTSLKLLYVWKPNTDVTKRLGFVERARQVVATEGPDAIAAAVQRAIRTAR</sequence>
<protein>
    <submittedName>
        <fullName evidence="1">Uncharacterized protein</fullName>
    </submittedName>
</protein>
<dbReference type="RefSeq" id="WP_207845936.1">
    <property type="nucleotide sequence ID" value="NZ_JAFVMH010000003.1"/>
</dbReference>
<dbReference type="AlphaFoldDB" id="A0A939KN55"/>
<name>A0A939KN55_9PROT</name>
<gene>
    <name evidence="1" type="ORF">J2D77_09090</name>
</gene>
<reference evidence="1" key="1">
    <citation type="submission" date="2021-03" db="EMBL/GenBank/DDBJ databases">
        <title>The complete genome sequence of Acetobacter sp. TBRC 12339.</title>
        <authorList>
            <person name="Charoenyingcharoen P."/>
            <person name="Yukphan P."/>
        </authorList>
    </citation>
    <scope>NUCLEOTIDE SEQUENCE</scope>
    <source>
        <strain evidence="1">TBRC 12339</strain>
    </source>
</reference>
<accession>A0A939KN55</accession>
<evidence type="ECO:0000313" key="1">
    <source>
        <dbReference type="EMBL" id="MBO1325300.1"/>
    </source>
</evidence>
<organism evidence="1 2">
    <name type="scientific">Acetobacter garciniae</name>
    <dbReference type="NCBI Taxonomy" id="2817435"/>
    <lineage>
        <taxon>Bacteria</taxon>
        <taxon>Pseudomonadati</taxon>
        <taxon>Pseudomonadota</taxon>
        <taxon>Alphaproteobacteria</taxon>
        <taxon>Acetobacterales</taxon>
        <taxon>Acetobacteraceae</taxon>
        <taxon>Acetobacter</taxon>
    </lineage>
</organism>
<proteinExistence type="predicted"/>
<evidence type="ECO:0000313" key="2">
    <source>
        <dbReference type="Proteomes" id="UP000664073"/>
    </source>
</evidence>
<dbReference type="EMBL" id="JAFVMH010000003">
    <property type="protein sequence ID" value="MBO1325300.1"/>
    <property type="molecule type" value="Genomic_DNA"/>
</dbReference>
<keyword evidence="2" id="KW-1185">Reference proteome</keyword>